<sequence length="77" mass="8854">MQIEEILGLTGQDQIREGIIRPSDQANGWMISIEFKDGSQIPLTDDHDHPRIYHDLDQATQLLQELQVKPVKIIESF</sequence>
<dbReference type="AlphaFoldDB" id="A0A3P1SRV2"/>
<reference evidence="1 2" key="1">
    <citation type="submission" date="2018-11" db="EMBL/GenBank/DDBJ databases">
        <title>The draft genome sequence of Amphritea balenae JAMM 1525T.</title>
        <authorList>
            <person name="Fang Z."/>
            <person name="Zhang Y."/>
            <person name="Han X."/>
        </authorList>
    </citation>
    <scope>NUCLEOTIDE SEQUENCE [LARGE SCALE GENOMIC DNA]</scope>
    <source>
        <strain evidence="1 2">JAMM 1525</strain>
    </source>
</reference>
<dbReference type="OrthoDB" id="5917471at2"/>
<gene>
    <name evidence="1" type="ORF">EHS89_06685</name>
</gene>
<accession>A0A3P1SRV2</accession>
<name>A0A3P1SRV2_9GAMM</name>
<evidence type="ECO:0008006" key="3">
    <source>
        <dbReference type="Google" id="ProtNLM"/>
    </source>
</evidence>
<proteinExistence type="predicted"/>
<organism evidence="1 2">
    <name type="scientific">Amphritea balenae</name>
    <dbReference type="NCBI Taxonomy" id="452629"/>
    <lineage>
        <taxon>Bacteria</taxon>
        <taxon>Pseudomonadati</taxon>
        <taxon>Pseudomonadota</taxon>
        <taxon>Gammaproteobacteria</taxon>
        <taxon>Oceanospirillales</taxon>
        <taxon>Oceanospirillaceae</taxon>
        <taxon>Amphritea</taxon>
    </lineage>
</organism>
<dbReference type="RefSeq" id="WP_124925373.1">
    <property type="nucleotide sequence ID" value="NZ_BMOH01000005.1"/>
</dbReference>
<evidence type="ECO:0000313" key="2">
    <source>
        <dbReference type="Proteomes" id="UP000267535"/>
    </source>
</evidence>
<protein>
    <recommendedName>
        <fullName evidence="3">Thymidylate kinase</fullName>
    </recommendedName>
</protein>
<comment type="caution">
    <text evidence="1">The sequence shown here is derived from an EMBL/GenBank/DDBJ whole genome shotgun (WGS) entry which is preliminary data.</text>
</comment>
<keyword evidence="2" id="KW-1185">Reference proteome</keyword>
<evidence type="ECO:0000313" key="1">
    <source>
        <dbReference type="EMBL" id="RRC99903.1"/>
    </source>
</evidence>
<dbReference type="EMBL" id="RQXV01000003">
    <property type="protein sequence ID" value="RRC99903.1"/>
    <property type="molecule type" value="Genomic_DNA"/>
</dbReference>
<dbReference type="Proteomes" id="UP000267535">
    <property type="component" value="Unassembled WGS sequence"/>
</dbReference>